<dbReference type="Proteomes" id="UP000789831">
    <property type="component" value="Unassembled WGS sequence"/>
</dbReference>
<gene>
    <name evidence="2" type="ORF">AGERDE_LOCUS8930</name>
</gene>
<comment type="caution">
    <text evidence="2">The sequence shown here is derived from an EMBL/GenBank/DDBJ whole genome shotgun (WGS) entry which is preliminary data.</text>
</comment>
<keyword evidence="3" id="KW-1185">Reference proteome</keyword>
<evidence type="ECO:0000256" key="1">
    <source>
        <dbReference type="SAM" id="MobiDB-lite"/>
    </source>
</evidence>
<proteinExistence type="predicted"/>
<dbReference type="AlphaFoldDB" id="A0A9N9CBI3"/>
<evidence type="ECO:0000313" key="2">
    <source>
        <dbReference type="EMBL" id="CAG8597602.1"/>
    </source>
</evidence>
<evidence type="ECO:0000313" key="3">
    <source>
        <dbReference type="Proteomes" id="UP000789831"/>
    </source>
</evidence>
<feature type="region of interest" description="Disordered" evidence="1">
    <location>
        <begin position="565"/>
        <end position="591"/>
    </location>
</feature>
<dbReference type="OrthoDB" id="2385582at2759"/>
<feature type="region of interest" description="Disordered" evidence="1">
    <location>
        <begin position="180"/>
        <end position="225"/>
    </location>
</feature>
<dbReference type="EMBL" id="CAJVPL010002055">
    <property type="protein sequence ID" value="CAG8597602.1"/>
    <property type="molecule type" value="Genomic_DNA"/>
</dbReference>
<reference evidence="2" key="1">
    <citation type="submission" date="2021-06" db="EMBL/GenBank/DDBJ databases">
        <authorList>
            <person name="Kallberg Y."/>
            <person name="Tangrot J."/>
            <person name="Rosling A."/>
        </authorList>
    </citation>
    <scope>NUCLEOTIDE SEQUENCE</scope>
    <source>
        <strain evidence="2">MT106</strain>
    </source>
</reference>
<protein>
    <submittedName>
        <fullName evidence="2">9468_t:CDS:1</fullName>
    </submittedName>
</protein>
<feature type="compositionally biased region" description="Basic and acidic residues" evidence="1">
    <location>
        <begin position="186"/>
        <end position="201"/>
    </location>
</feature>
<sequence>MSTQSTSTLKAFYNDTAIENWTCVNMEEYYRSKSGQNRRKVLDCIKKDLEEVANLGDFDMTRKRKAQDILDDWKFDAWRKLGLLASSDELLVRRLFSKNWTAQKNPKRSGAKIENLQVKKIKQFNHATQFNNSHNIMFGGHQEIINTEGTSTQEGEPSSAGMRLREKKKVCYIESSTVTDSSGSEYQDKPKKIKTNKETKIRSSSSPAGSLSSSQLSIPRQTPDLVTDSDDIVEQVQMSEEDFNKFTKAFQKLENTKKWVLTSGKVVEDELYKFGMRCNYEHLCHSFIIDPEDRSFVEENIFSPSELKEIYTYNQKSFPNLLQDLLEYLGSYQLAPRVFRSEPWQSAYNRQRDFDRDWIRNTVDNFIREYEADSLKKGDHLEGWLLSHVWLFIDKAFENIEGVEVIRGESCSIASSSRKNRDRNVPSAIMVQKFYERGLKTPKMMNDQFDDLCIHMGSKEKKVRKLETIGFIHAGLSVLLLRLDSPAGYVSRISRSKMLTIPSNISEFCKGVLPAIILAWKAKKIVSNVIEMMNENDEENPLQALQQSCENTSILSPPRHVICRTTSFDTPSSKDKKGTSILQTRQKEAKI</sequence>
<organism evidence="2 3">
    <name type="scientific">Ambispora gerdemannii</name>
    <dbReference type="NCBI Taxonomy" id="144530"/>
    <lineage>
        <taxon>Eukaryota</taxon>
        <taxon>Fungi</taxon>
        <taxon>Fungi incertae sedis</taxon>
        <taxon>Mucoromycota</taxon>
        <taxon>Glomeromycotina</taxon>
        <taxon>Glomeromycetes</taxon>
        <taxon>Archaeosporales</taxon>
        <taxon>Ambisporaceae</taxon>
        <taxon>Ambispora</taxon>
    </lineage>
</organism>
<feature type="compositionally biased region" description="Low complexity" evidence="1">
    <location>
        <begin position="202"/>
        <end position="221"/>
    </location>
</feature>
<accession>A0A9N9CBI3</accession>
<name>A0A9N9CBI3_9GLOM</name>